<dbReference type="Pfam" id="PF00023">
    <property type="entry name" value="Ank"/>
    <property type="match status" value="1"/>
</dbReference>
<dbReference type="RefSeq" id="XP_022764552.1">
    <property type="nucleotide sequence ID" value="XM_022908817.1"/>
</dbReference>
<protein>
    <submittedName>
        <fullName evidence="5">Ankyrin repeat-containing protein BDA1-like</fullName>
    </submittedName>
</protein>
<dbReference type="KEGG" id="dzi:111309816"/>
<dbReference type="InterPro" id="IPR036770">
    <property type="entry name" value="Ankyrin_rpt-contain_sf"/>
</dbReference>
<dbReference type="InterPro" id="IPR026961">
    <property type="entry name" value="PGG_dom"/>
</dbReference>
<keyword evidence="2" id="KW-1133">Transmembrane helix</keyword>
<dbReference type="AlphaFoldDB" id="A0A6P6AI48"/>
<dbReference type="PANTHER" id="PTHR24128:SF46">
    <property type="entry name" value="ALPHA-LATROTOXIN-LHE1A-LIKE ISOFORM X1"/>
    <property type="match status" value="1"/>
</dbReference>
<feature type="repeat" description="ANK" evidence="1">
    <location>
        <begin position="184"/>
        <end position="218"/>
    </location>
</feature>
<evidence type="ECO:0000259" key="3">
    <source>
        <dbReference type="Pfam" id="PF13962"/>
    </source>
</evidence>
<dbReference type="OrthoDB" id="993064at2759"/>
<dbReference type="Proteomes" id="UP000515121">
    <property type="component" value="Unplaced"/>
</dbReference>
<dbReference type="SMART" id="SM00248">
    <property type="entry name" value="ANK"/>
    <property type="match status" value="5"/>
</dbReference>
<dbReference type="Pfam" id="PF12796">
    <property type="entry name" value="Ank_2"/>
    <property type="match status" value="1"/>
</dbReference>
<dbReference type="InterPro" id="IPR002110">
    <property type="entry name" value="Ankyrin_rpt"/>
</dbReference>
<evidence type="ECO:0000256" key="1">
    <source>
        <dbReference type="PROSITE-ProRule" id="PRU00023"/>
    </source>
</evidence>
<keyword evidence="2" id="KW-0812">Transmembrane</keyword>
<evidence type="ECO:0000313" key="4">
    <source>
        <dbReference type="Proteomes" id="UP000515121"/>
    </source>
</evidence>
<feature type="domain" description="PGG" evidence="3">
    <location>
        <begin position="287"/>
        <end position="362"/>
    </location>
</feature>
<name>A0A6P6AI48_DURZI</name>
<dbReference type="PANTHER" id="PTHR24128">
    <property type="entry name" value="HOMEOBOX PROTEIN WARIAI"/>
    <property type="match status" value="1"/>
</dbReference>
<dbReference type="PROSITE" id="PS50088">
    <property type="entry name" value="ANK_REPEAT"/>
    <property type="match status" value="1"/>
</dbReference>
<evidence type="ECO:0000256" key="2">
    <source>
        <dbReference type="SAM" id="Phobius"/>
    </source>
</evidence>
<dbReference type="GeneID" id="111309816"/>
<feature type="transmembrane region" description="Helical" evidence="2">
    <location>
        <begin position="339"/>
        <end position="362"/>
    </location>
</feature>
<sequence>MDGKLREAAQSGNIDNLYELFREDPHLLEHIDEVPFFDTPLHTAAAAGQVDFAVEMMNLKPSFATKLNPDGFTPMHLALQNDRNQLLFELLKINKELIRVKGKKGVTLLHYAAEQGDADLLAKFLAACPQCIIDVTVGGQTALHIAAEKTKLEALELLARWLRRTHNKDGGFWELEVMNWKDKEGNTVLHVVASNTENQVEMIRLLLECGVRKNIINLSGLTALDILQRRRHVGNREAEDILSQAGGLNAYSISKSRPLAELLRSKVEFSERLMITVTRARLNIPSDTRNAFLVLAGLVITATYQAIFNPPGGVRQAEAGSTEVPSEAGRSIMDTNSFLWFYIPNTAAFLTTLFLTVLFLIIGPNGEVVLFPLVPIVICYVMSTLVITPTPKFTYFIWLTLAIAAASGCWLFGAHLYWLLKIKKVNRSSGEINKSVLE</sequence>
<keyword evidence="1" id="KW-0040">ANK repeat</keyword>
<dbReference type="SUPFAM" id="SSF48403">
    <property type="entry name" value="Ankyrin repeat"/>
    <property type="match status" value="1"/>
</dbReference>
<feature type="transmembrane region" description="Helical" evidence="2">
    <location>
        <begin position="395"/>
        <end position="420"/>
    </location>
</feature>
<gene>
    <name evidence="5" type="primary">LOC111309816</name>
</gene>
<dbReference type="Gene3D" id="1.25.40.20">
    <property type="entry name" value="Ankyrin repeat-containing domain"/>
    <property type="match status" value="1"/>
</dbReference>
<proteinExistence type="predicted"/>
<keyword evidence="4" id="KW-1185">Reference proteome</keyword>
<accession>A0A6P6AI48</accession>
<keyword evidence="2" id="KW-0472">Membrane</keyword>
<dbReference type="Pfam" id="PF13962">
    <property type="entry name" value="PGG"/>
    <property type="match status" value="1"/>
</dbReference>
<evidence type="ECO:0000313" key="5">
    <source>
        <dbReference type="RefSeq" id="XP_022764552.1"/>
    </source>
</evidence>
<organism evidence="4 5">
    <name type="scientific">Durio zibethinus</name>
    <name type="common">Durian</name>
    <dbReference type="NCBI Taxonomy" id="66656"/>
    <lineage>
        <taxon>Eukaryota</taxon>
        <taxon>Viridiplantae</taxon>
        <taxon>Streptophyta</taxon>
        <taxon>Embryophyta</taxon>
        <taxon>Tracheophyta</taxon>
        <taxon>Spermatophyta</taxon>
        <taxon>Magnoliopsida</taxon>
        <taxon>eudicotyledons</taxon>
        <taxon>Gunneridae</taxon>
        <taxon>Pentapetalae</taxon>
        <taxon>rosids</taxon>
        <taxon>malvids</taxon>
        <taxon>Malvales</taxon>
        <taxon>Malvaceae</taxon>
        <taxon>Helicteroideae</taxon>
        <taxon>Durio</taxon>
    </lineage>
</organism>
<feature type="transmembrane region" description="Helical" evidence="2">
    <location>
        <begin position="291"/>
        <end position="308"/>
    </location>
</feature>
<feature type="transmembrane region" description="Helical" evidence="2">
    <location>
        <begin position="369"/>
        <end position="389"/>
    </location>
</feature>
<reference evidence="5" key="1">
    <citation type="submission" date="2025-08" db="UniProtKB">
        <authorList>
            <consortium name="RefSeq"/>
        </authorList>
    </citation>
    <scope>IDENTIFICATION</scope>
    <source>
        <tissue evidence="5">Fruit stalk</tissue>
    </source>
</reference>